<dbReference type="InterPro" id="IPR039420">
    <property type="entry name" value="WalR-like"/>
</dbReference>
<protein>
    <submittedName>
        <fullName evidence="6">Response regulator MprA</fullName>
    </submittedName>
</protein>
<dbReference type="GO" id="GO:0000976">
    <property type="term" value="F:transcription cis-regulatory region binding"/>
    <property type="evidence" value="ECO:0007669"/>
    <property type="project" value="TreeGrafter"/>
</dbReference>
<dbReference type="InterPro" id="IPR001867">
    <property type="entry name" value="OmpR/PhoB-type_DNA-bd"/>
</dbReference>
<evidence type="ECO:0000313" key="7">
    <source>
        <dbReference type="Proteomes" id="UP000326857"/>
    </source>
</evidence>
<dbReference type="Gene3D" id="1.10.10.10">
    <property type="entry name" value="Winged helix-like DNA-binding domain superfamily/Winged helix DNA-binding domain"/>
    <property type="match status" value="1"/>
</dbReference>
<dbReference type="CDD" id="cd17624">
    <property type="entry name" value="REC_OmpR_PmrA-like"/>
    <property type="match status" value="1"/>
</dbReference>
<dbReference type="Gene3D" id="3.40.50.2300">
    <property type="match status" value="1"/>
</dbReference>
<feature type="domain" description="OmpR/PhoB-type" evidence="5">
    <location>
        <begin position="124"/>
        <end position="222"/>
    </location>
</feature>
<dbReference type="EMBL" id="CABVLI010000046">
    <property type="protein sequence ID" value="VVT28259.1"/>
    <property type="molecule type" value="Genomic_DNA"/>
</dbReference>
<dbReference type="SMART" id="SM00862">
    <property type="entry name" value="Trans_reg_C"/>
    <property type="match status" value="1"/>
</dbReference>
<dbReference type="Proteomes" id="UP000326857">
    <property type="component" value="Unassembled WGS sequence"/>
</dbReference>
<dbReference type="PROSITE" id="PS51755">
    <property type="entry name" value="OMPR_PHOB"/>
    <property type="match status" value="1"/>
</dbReference>
<dbReference type="InterPro" id="IPR011006">
    <property type="entry name" value="CheY-like_superfamily"/>
</dbReference>
<dbReference type="GO" id="GO:0006355">
    <property type="term" value="P:regulation of DNA-templated transcription"/>
    <property type="evidence" value="ECO:0007669"/>
    <property type="project" value="InterPro"/>
</dbReference>
<dbReference type="Pfam" id="PF00486">
    <property type="entry name" value="Trans_reg_C"/>
    <property type="match status" value="1"/>
</dbReference>
<feature type="modified residue" description="4-aspartylphosphate" evidence="2">
    <location>
        <position position="51"/>
    </location>
</feature>
<dbReference type="Pfam" id="PF00072">
    <property type="entry name" value="Response_reg"/>
    <property type="match status" value="1"/>
</dbReference>
<dbReference type="PANTHER" id="PTHR48111:SF36">
    <property type="entry name" value="TRANSCRIPTIONAL REGULATORY PROTEIN CUTR"/>
    <property type="match status" value="1"/>
</dbReference>
<dbReference type="Gene3D" id="6.10.250.690">
    <property type="match status" value="1"/>
</dbReference>
<dbReference type="GO" id="GO:0005829">
    <property type="term" value="C:cytosol"/>
    <property type="evidence" value="ECO:0007669"/>
    <property type="project" value="TreeGrafter"/>
</dbReference>
<sequence length="226" mass="24551">MKILLVEDDAGIGRFVSRGLTARGYEVAWERAAREVPTMLRTGGFAAALLDVGLPDRDGMDLCRALREDGIRVPILMLTARGTLQDRLDGFDSGADDYLPKPFAFEELVARLAAIVRRGADAAPPPMRYANLALDPISRHALVDDRPLALSRREFDLLQRLVAANGGTATRVALAAAVWGADAGISDNALDVYIGYLRRRLSELRGAPAIETLRGRGFRLVPSTKV</sequence>
<organism evidence="6 7">
    <name type="scientific">Sphingomonas aurantiaca</name>
    <dbReference type="NCBI Taxonomy" id="185949"/>
    <lineage>
        <taxon>Bacteria</taxon>
        <taxon>Pseudomonadati</taxon>
        <taxon>Pseudomonadota</taxon>
        <taxon>Alphaproteobacteria</taxon>
        <taxon>Sphingomonadales</taxon>
        <taxon>Sphingomonadaceae</taxon>
        <taxon>Sphingomonas</taxon>
    </lineage>
</organism>
<evidence type="ECO:0000313" key="6">
    <source>
        <dbReference type="EMBL" id="VVT28259.1"/>
    </source>
</evidence>
<dbReference type="InterPro" id="IPR016032">
    <property type="entry name" value="Sig_transdc_resp-reg_C-effctor"/>
</dbReference>
<evidence type="ECO:0000256" key="2">
    <source>
        <dbReference type="PROSITE-ProRule" id="PRU00169"/>
    </source>
</evidence>
<dbReference type="SUPFAM" id="SSF46894">
    <property type="entry name" value="C-terminal effector domain of the bipartite response regulators"/>
    <property type="match status" value="1"/>
</dbReference>
<dbReference type="CDD" id="cd00383">
    <property type="entry name" value="trans_reg_C"/>
    <property type="match status" value="1"/>
</dbReference>
<evidence type="ECO:0000259" key="5">
    <source>
        <dbReference type="PROSITE" id="PS51755"/>
    </source>
</evidence>
<evidence type="ECO:0000256" key="3">
    <source>
        <dbReference type="PROSITE-ProRule" id="PRU01091"/>
    </source>
</evidence>
<gene>
    <name evidence="6" type="primary">mprA</name>
    <name evidence="6" type="ORF">SPHINGO391_500161</name>
</gene>
<feature type="domain" description="Response regulatory" evidence="4">
    <location>
        <begin position="2"/>
        <end position="116"/>
    </location>
</feature>
<dbReference type="RefSeq" id="WP_031441036.1">
    <property type="nucleotide sequence ID" value="NZ_LR701528.1"/>
</dbReference>
<dbReference type="PROSITE" id="PS50110">
    <property type="entry name" value="RESPONSE_REGULATORY"/>
    <property type="match status" value="1"/>
</dbReference>
<accession>A0A5E8AH10</accession>
<evidence type="ECO:0000256" key="1">
    <source>
        <dbReference type="ARBA" id="ARBA00023125"/>
    </source>
</evidence>
<keyword evidence="2" id="KW-0597">Phosphoprotein</keyword>
<dbReference type="SUPFAM" id="SSF52172">
    <property type="entry name" value="CheY-like"/>
    <property type="match status" value="1"/>
</dbReference>
<name>A0A5E8AH10_9SPHN</name>
<feature type="DNA-binding region" description="OmpR/PhoB-type" evidence="3">
    <location>
        <begin position="124"/>
        <end position="222"/>
    </location>
</feature>
<dbReference type="InterPro" id="IPR001789">
    <property type="entry name" value="Sig_transdc_resp-reg_receiver"/>
</dbReference>
<evidence type="ECO:0000259" key="4">
    <source>
        <dbReference type="PROSITE" id="PS50110"/>
    </source>
</evidence>
<dbReference type="AlphaFoldDB" id="A0A5E8AH10"/>
<dbReference type="InterPro" id="IPR036388">
    <property type="entry name" value="WH-like_DNA-bd_sf"/>
</dbReference>
<dbReference type="SMART" id="SM00448">
    <property type="entry name" value="REC"/>
    <property type="match status" value="1"/>
</dbReference>
<proteinExistence type="predicted"/>
<reference evidence="6 7" key="1">
    <citation type="submission" date="2019-09" db="EMBL/GenBank/DDBJ databases">
        <authorList>
            <person name="Dittami M. S."/>
        </authorList>
    </citation>
    <scope>NUCLEOTIDE SEQUENCE [LARGE SCALE GENOMIC DNA]</scope>
    <source>
        <strain evidence="6">SPHINGO391</strain>
    </source>
</reference>
<keyword evidence="1 3" id="KW-0238">DNA-binding</keyword>
<dbReference type="GO" id="GO:0032993">
    <property type="term" value="C:protein-DNA complex"/>
    <property type="evidence" value="ECO:0007669"/>
    <property type="project" value="TreeGrafter"/>
</dbReference>
<dbReference type="PANTHER" id="PTHR48111">
    <property type="entry name" value="REGULATOR OF RPOS"/>
    <property type="match status" value="1"/>
</dbReference>
<dbReference type="GO" id="GO:0000156">
    <property type="term" value="F:phosphorelay response regulator activity"/>
    <property type="evidence" value="ECO:0007669"/>
    <property type="project" value="TreeGrafter"/>
</dbReference>